<evidence type="ECO:0000313" key="1">
    <source>
        <dbReference type="EMBL" id="KAK4175317.1"/>
    </source>
</evidence>
<comment type="caution">
    <text evidence="1">The sequence shown here is derived from an EMBL/GenBank/DDBJ whole genome shotgun (WGS) entry which is preliminary data.</text>
</comment>
<dbReference type="Proteomes" id="UP001302321">
    <property type="component" value="Unassembled WGS sequence"/>
</dbReference>
<feature type="non-terminal residue" evidence="1">
    <location>
        <position position="142"/>
    </location>
</feature>
<proteinExistence type="predicted"/>
<keyword evidence="2" id="KW-1185">Reference proteome</keyword>
<dbReference type="AlphaFoldDB" id="A0AAN6W6Y4"/>
<dbReference type="EMBL" id="MU866239">
    <property type="protein sequence ID" value="KAK4175317.1"/>
    <property type="molecule type" value="Genomic_DNA"/>
</dbReference>
<gene>
    <name evidence="1" type="ORF">QBC36DRAFT_163345</name>
</gene>
<protein>
    <submittedName>
        <fullName evidence="1">Uncharacterized protein</fullName>
    </submittedName>
</protein>
<name>A0AAN6W6Y4_9PEZI</name>
<reference evidence="1" key="2">
    <citation type="submission" date="2023-05" db="EMBL/GenBank/DDBJ databases">
        <authorList>
            <consortium name="Lawrence Berkeley National Laboratory"/>
            <person name="Steindorff A."/>
            <person name="Hensen N."/>
            <person name="Bonometti L."/>
            <person name="Westerberg I."/>
            <person name="Brannstrom I.O."/>
            <person name="Guillou S."/>
            <person name="Cros-Aarteil S."/>
            <person name="Calhoun S."/>
            <person name="Haridas S."/>
            <person name="Kuo A."/>
            <person name="Mondo S."/>
            <person name="Pangilinan J."/>
            <person name="Riley R."/>
            <person name="Labutti K."/>
            <person name="Andreopoulos B."/>
            <person name="Lipzen A."/>
            <person name="Chen C."/>
            <person name="Yanf M."/>
            <person name="Daum C."/>
            <person name="Ng V."/>
            <person name="Clum A."/>
            <person name="Ohm R."/>
            <person name="Martin F."/>
            <person name="Silar P."/>
            <person name="Natvig D."/>
            <person name="Lalanne C."/>
            <person name="Gautier V."/>
            <person name="Ament-Velasquez S.L."/>
            <person name="Kruys A."/>
            <person name="Hutchinson M.I."/>
            <person name="Powell A.J."/>
            <person name="Barry K."/>
            <person name="Miller A.N."/>
            <person name="Grigoriev I.V."/>
            <person name="Debuchy R."/>
            <person name="Gladieux P."/>
            <person name="Thoren M.H."/>
            <person name="Johannesson H."/>
        </authorList>
    </citation>
    <scope>NUCLEOTIDE SEQUENCE</scope>
    <source>
        <strain evidence="1">CBS 892.96</strain>
    </source>
</reference>
<reference evidence="1" key="1">
    <citation type="journal article" date="2023" name="Mol. Phylogenet. Evol.">
        <title>Genome-scale phylogeny and comparative genomics of the fungal order Sordariales.</title>
        <authorList>
            <person name="Hensen N."/>
            <person name="Bonometti L."/>
            <person name="Westerberg I."/>
            <person name="Brannstrom I.O."/>
            <person name="Guillou S."/>
            <person name="Cros-Aarteil S."/>
            <person name="Calhoun S."/>
            <person name="Haridas S."/>
            <person name="Kuo A."/>
            <person name="Mondo S."/>
            <person name="Pangilinan J."/>
            <person name="Riley R."/>
            <person name="LaButti K."/>
            <person name="Andreopoulos B."/>
            <person name="Lipzen A."/>
            <person name="Chen C."/>
            <person name="Yan M."/>
            <person name="Daum C."/>
            <person name="Ng V."/>
            <person name="Clum A."/>
            <person name="Steindorff A."/>
            <person name="Ohm R.A."/>
            <person name="Martin F."/>
            <person name="Silar P."/>
            <person name="Natvig D.O."/>
            <person name="Lalanne C."/>
            <person name="Gautier V."/>
            <person name="Ament-Velasquez S.L."/>
            <person name="Kruys A."/>
            <person name="Hutchinson M.I."/>
            <person name="Powell A.J."/>
            <person name="Barry K."/>
            <person name="Miller A.N."/>
            <person name="Grigoriev I.V."/>
            <person name="Debuchy R."/>
            <person name="Gladieux P."/>
            <person name="Hiltunen Thoren M."/>
            <person name="Johannesson H."/>
        </authorList>
    </citation>
    <scope>NUCLEOTIDE SEQUENCE</scope>
    <source>
        <strain evidence="1">CBS 892.96</strain>
    </source>
</reference>
<evidence type="ECO:0000313" key="2">
    <source>
        <dbReference type="Proteomes" id="UP001302321"/>
    </source>
</evidence>
<sequence>MTSYDLEREKRMTQLLATKVGNTRHHLPHELCLMISELVVREHTIATIQVLYNARRQSFNNLDISRTIWAQYVDIRGFKYVYELSNTGGRCFCKVYDPEVTPDAGVLYILENHLGIRDLLFHNPGSKRASLSPEHHESGLWW</sequence>
<accession>A0AAN6W6Y4</accession>
<organism evidence="1 2">
    <name type="scientific">Triangularia setosa</name>
    <dbReference type="NCBI Taxonomy" id="2587417"/>
    <lineage>
        <taxon>Eukaryota</taxon>
        <taxon>Fungi</taxon>
        <taxon>Dikarya</taxon>
        <taxon>Ascomycota</taxon>
        <taxon>Pezizomycotina</taxon>
        <taxon>Sordariomycetes</taxon>
        <taxon>Sordariomycetidae</taxon>
        <taxon>Sordariales</taxon>
        <taxon>Podosporaceae</taxon>
        <taxon>Triangularia</taxon>
    </lineage>
</organism>